<dbReference type="InterPro" id="IPR027443">
    <property type="entry name" value="IPNS-like_sf"/>
</dbReference>
<dbReference type="GeneID" id="98145605"/>
<evidence type="ECO:0000256" key="1">
    <source>
        <dbReference type="ARBA" id="ARBA00008056"/>
    </source>
</evidence>
<dbReference type="Proteomes" id="UP001610432">
    <property type="component" value="Unassembled WGS sequence"/>
</dbReference>
<dbReference type="EMBL" id="JBFXLQ010000078">
    <property type="protein sequence ID" value="KAL2860968.1"/>
    <property type="molecule type" value="Genomic_DNA"/>
</dbReference>
<dbReference type="InterPro" id="IPR026992">
    <property type="entry name" value="DIOX_N"/>
</dbReference>
<gene>
    <name evidence="3" type="ORF">BJX67DRAFT_367525</name>
</gene>
<comment type="caution">
    <text evidence="3">The sequence shown here is derived from an EMBL/GenBank/DDBJ whole genome shotgun (WGS) entry which is preliminary data.</text>
</comment>
<sequence length="308" mass="34473">MGSITEPNHLPSISYADLRHPDTGIRYKAAEAFRQALGDYGACRIRDHGIPQDRLDKCFEKCRLFFERDAGEKIADHGRSGVASRARFVPYGSEKTRGEAHLEEVLQLRDGIYDSGGNWSFEARELICASETLHATCSVIHRTLLDCLTSSLRLSQSLTAIHSKENSYFAPTYFAPCYQDGEILRVPAHIDPTTMLFNFPDSYGGLRVADLRNRTGNLSAVEMQNTATFIPTGCQPGEFVVLAGNLLRRLVGGMKHSVHYIERPLGSSGFHLNYWTVPNMDTRCDFGDKRETVQDYLARVFPSTFGHS</sequence>
<name>A0ABR4LBV3_9EURO</name>
<evidence type="ECO:0000313" key="3">
    <source>
        <dbReference type="EMBL" id="KAL2860968.1"/>
    </source>
</evidence>
<dbReference type="InterPro" id="IPR050231">
    <property type="entry name" value="Iron_ascorbate_oxido_reductase"/>
</dbReference>
<dbReference type="Pfam" id="PF14226">
    <property type="entry name" value="DIOX_N"/>
    <property type="match status" value="1"/>
</dbReference>
<dbReference type="RefSeq" id="XP_070880862.1">
    <property type="nucleotide sequence ID" value="XM_071030533.1"/>
</dbReference>
<keyword evidence="4" id="KW-1185">Reference proteome</keyword>
<feature type="domain" description="Non-haem dioxygenase N-terminal" evidence="2">
    <location>
        <begin position="10"/>
        <end position="109"/>
    </location>
</feature>
<dbReference type="PANTHER" id="PTHR47990">
    <property type="entry name" value="2-OXOGLUTARATE (2OG) AND FE(II)-DEPENDENT OXYGENASE SUPERFAMILY PROTEIN-RELATED"/>
    <property type="match status" value="1"/>
</dbReference>
<evidence type="ECO:0000259" key="2">
    <source>
        <dbReference type="Pfam" id="PF14226"/>
    </source>
</evidence>
<dbReference type="Gene3D" id="2.60.120.330">
    <property type="entry name" value="B-lactam Antibiotic, Isopenicillin N Synthase, Chain"/>
    <property type="match status" value="1"/>
</dbReference>
<reference evidence="3 4" key="1">
    <citation type="submission" date="2024-07" db="EMBL/GenBank/DDBJ databases">
        <title>Section-level genome sequencing and comparative genomics of Aspergillus sections Usti and Cavernicolus.</title>
        <authorList>
            <consortium name="Lawrence Berkeley National Laboratory"/>
            <person name="Nybo J.L."/>
            <person name="Vesth T.C."/>
            <person name="Theobald S."/>
            <person name="Frisvad J.C."/>
            <person name="Larsen T.O."/>
            <person name="Kjaerboelling I."/>
            <person name="Rothschild-Mancinelli K."/>
            <person name="Lyhne E.K."/>
            <person name="Kogle M.E."/>
            <person name="Barry K."/>
            <person name="Clum A."/>
            <person name="Na H."/>
            <person name="Ledsgaard L."/>
            <person name="Lin J."/>
            <person name="Lipzen A."/>
            <person name="Kuo A."/>
            <person name="Riley R."/>
            <person name="Mondo S."/>
            <person name="Labutti K."/>
            <person name="Haridas S."/>
            <person name="Pangalinan J."/>
            <person name="Salamov A.A."/>
            <person name="Simmons B.A."/>
            <person name="Magnuson J.K."/>
            <person name="Chen J."/>
            <person name="Drula E."/>
            <person name="Henrissat B."/>
            <person name="Wiebenga A."/>
            <person name="Lubbers R.J."/>
            <person name="Gomes A.C."/>
            <person name="Macurrencykelacurrency M.R."/>
            <person name="Stajich J."/>
            <person name="Grigoriev I.V."/>
            <person name="Mortensen U.H."/>
            <person name="De Vries R.P."/>
            <person name="Baker S.E."/>
            <person name="Andersen M.R."/>
        </authorList>
    </citation>
    <scope>NUCLEOTIDE SEQUENCE [LARGE SCALE GENOMIC DNA]</scope>
    <source>
        <strain evidence="3 4">CBS 449.75</strain>
    </source>
</reference>
<evidence type="ECO:0000313" key="4">
    <source>
        <dbReference type="Proteomes" id="UP001610432"/>
    </source>
</evidence>
<accession>A0ABR4LBV3</accession>
<dbReference type="SUPFAM" id="SSF51197">
    <property type="entry name" value="Clavaminate synthase-like"/>
    <property type="match status" value="1"/>
</dbReference>
<comment type="similarity">
    <text evidence="1">Belongs to the iron/ascorbate-dependent oxidoreductase family.</text>
</comment>
<proteinExistence type="inferred from homology"/>
<protein>
    <submittedName>
        <fullName evidence="3">Clavaminate synthase-like protein</fullName>
    </submittedName>
</protein>
<organism evidence="3 4">
    <name type="scientific">Aspergillus lucknowensis</name>
    <dbReference type="NCBI Taxonomy" id="176173"/>
    <lineage>
        <taxon>Eukaryota</taxon>
        <taxon>Fungi</taxon>
        <taxon>Dikarya</taxon>
        <taxon>Ascomycota</taxon>
        <taxon>Pezizomycotina</taxon>
        <taxon>Eurotiomycetes</taxon>
        <taxon>Eurotiomycetidae</taxon>
        <taxon>Eurotiales</taxon>
        <taxon>Aspergillaceae</taxon>
        <taxon>Aspergillus</taxon>
        <taxon>Aspergillus subgen. Nidulantes</taxon>
    </lineage>
</organism>